<keyword evidence="4" id="KW-0328">Glycosyltransferase</keyword>
<reference evidence="4" key="2">
    <citation type="journal article" date="2014" name="PLoS Genet.">
        <title>Signature gene expression reveals novel clues to the molecular mechanisms of dimorphic transition in Penicillium marneffei.</title>
        <authorList>
            <person name="Yang E."/>
            <person name="Wang G."/>
            <person name="Cai J."/>
            <person name="Woo P.C."/>
            <person name="Lau S.K."/>
            <person name="Yuen K.-Y."/>
            <person name="Chow W.-N."/>
            <person name="Lin X."/>
        </authorList>
    </citation>
    <scope>NUCLEOTIDE SEQUENCE</scope>
    <source>
        <strain evidence="4">PM1</strain>
    </source>
</reference>
<name>A0A093UQM6_TALMA</name>
<reference key="1">
    <citation type="journal article" date="2014" name="PLoS Genet.">
        <title>Signature Gene Expression Reveals Novel Clues to the Molecular Mechanisms of Dimorphic Transition in Penicillium marneffei.</title>
        <authorList>
            <person name="Yang E."/>
            <person name="Wang G."/>
            <person name="Cai J."/>
            <person name="Woo P.C."/>
            <person name="Lau S.K."/>
            <person name="Yuen K.-Y."/>
            <person name="Chow W.-N."/>
            <person name="Lin X."/>
        </authorList>
    </citation>
    <scope>NUCLEOTIDE SEQUENCE [LARGE SCALE GENOMIC DNA]</scope>
    <source>
        <strain>PM1</strain>
    </source>
</reference>
<keyword evidence="2" id="KW-0472">Membrane</keyword>
<feature type="chain" id="PRO_5001888693" evidence="3">
    <location>
        <begin position="22"/>
        <end position="297"/>
    </location>
</feature>
<gene>
    <name evidence="4" type="ORF">GQ26_0470540</name>
</gene>
<dbReference type="AlphaFoldDB" id="A0A093UQM6"/>
<dbReference type="InterPro" id="IPR019433">
    <property type="entry name" value="GPI_ManTrfase_II_coact_Pga1"/>
</dbReference>
<evidence type="ECO:0000313" key="4">
    <source>
        <dbReference type="EMBL" id="KFX42250.1"/>
    </source>
</evidence>
<keyword evidence="4" id="KW-0808">Transferase</keyword>
<dbReference type="PANTHER" id="PTHR28022">
    <property type="entry name" value="GPI MANNOSYLTRANSFERASE 2 SUBUNIT PGA1"/>
    <property type="match status" value="1"/>
</dbReference>
<feature type="region of interest" description="Disordered" evidence="1">
    <location>
        <begin position="155"/>
        <end position="196"/>
    </location>
</feature>
<evidence type="ECO:0000256" key="2">
    <source>
        <dbReference type="SAM" id="Phobius"/>
    </source>
</evidence>
<organism evidence="4">
    <name type="scientific">Talaromyces marneffei PM1</name>
    <dbReference type="NCBI Taxonomy" id="1077442"/>
    <lineage>
        <taxon>Eukaryota</taxon>
        <taxon>Fungi</taxon>
        <taxon>Dikarya</taxon>
        <taxon>Ascomycota</taxon>
        <taxon>Pezizomycotina</taxon>
        <taxon>Eurotiomycetes</taxon>
        <taxon>Eurotiomycetidae</taxon>
        <taxon>Eurotiales</taxon>
        <taxon>Trichocomaceae</taxon>
        <taxon>Talaromyces</taxon>
        <taxon>Talaromyces sect. Talaromyces</taxon>
    </lineage>
</organism>
<keyword evidence="2" id="KW-0812">Transmembrane</keyword>
<dbReference type="GO" id="GO:0006506">
    <property type="term" value="P:GPI anchor biosynthetic process"/>
    <property type="evidence" value="ECO:0007669"/>
    <property type="project" value="TreeGrafter"/>
</dbReference>
<dbReference type="GO" id="GO:0000030">
    <property type="term" value="F:mannosyltransferase activity"/>
    <property type="evidence" value="ECO:0007669"/>
    <property type="project" value="TreeGrafter"/>
</dbReference>
<keyword evidence="3" id="KW-0732">Signal</keyword>
<sequence length="297" mass="33137">MASTFYLRLISILLFIQHAAANTEKTIFVAPLPWAVPAENAAIDDLGLDRLSPTDFMLRTNLNASFPTDEEPHGAESWFYLEDLTPGQRYEVRICWMATVFPLSPDRTCDLVLTRRQQPTSFDLTTYTLQEVVSSRSLLTSLLNFSDALLASTSLPPASRDRSPASPHGNINPSKARHQHNSRKRRSRTPLEREEDPLALTSHAESVLFLRIWAAADYYTTNTTLMQNVPPVMADIILDPFLWNVFPRSLVPTAVYTVVIAVVAYFVGGYLAKVLSDVVKAAVQKDEAGKGENKKGR</sequence>
<feature type="signal peptide" evidence="3">
    <location>
        <begin position="1"/>
        <end position="21"/>
    </location>
</feature>
<dbReference type="GO" id="GO:0005789">
    <property type="term" value="C:endoplasmic reticulum membrane"/>
    <property type="evidence" value="ECO:0007669"/>
    <property type="project" value="TreeGrafter"/>
</dbReference>
<dbReference type="EMBL" id="JPOX01000047">
    <property type="protein sequence ID" value="KFX42250.1"/>
    <property type="molecule type" value="Genomic_DNA"/>
</dbReference>
<feature type="compositionally biased region" description="Basic residues" evidence="1">
    <location>
        <begin position="175"/>
        <end position="188"/>
    </location>
</feature>
<evidence type="ECO:0000256" key="3">
    <source>
        <dbReference type="SAM" id="SignalP"/>
    </source>
</evidence>
<evidence type="ECO:0000256" key="1">
    <source>
        <dbReference type="SAM" id="MobiDB-lite"/>
    </source>
</evidence>
<protein>
    <submittedName>
        <fullName evidence="4">GPI mannosyltransferase 2 subunit</fullName>
    </submittedName>
</protein>
<comment type="caution">
    <text evidence="4">The sequence shown here is derived from an EMBL/GenBank/DDBJ whole genome shotgun (WGS) entry which is preliminary data.</text>
</comment>
<accession>A0A093UQM6</accession>
<feature type="transmembrane region" description="Helical" evidence="2">
    <location>
        <begin position="254"/>
        <end position="272"/>
    </location>
</feature>
<keyword evidence="2" id="KW-1133">Transmembrane helix</keyword>
<dbReference type="GO" id="GO:0031501">
    <property type="term" value="C:mannosyltransferase complex"/>
    <property type="evidence" value="ECO:0007669"/>
    <property type="project" value="TreeGrafter"/>
</dbReference>
<dbReference type="PANTHER" id="PTHR28022:SF1">
    <property type="entry name" value="GPI MANNOSYLTRANSFERASE 2 SUBUNIT PGA1"/>
    <property type="match status" value="1"/>
</dbReference>
<proteinExistence type="predicted"/>